<dbReference type="STRING" id="1090615.SAMN04515671_2386"/>
<reference evidence="3 4" key="1">
    <citation type="submission" date="2016-10" db="EMBL/GenBank/DDBJ databases">
        <authorList>
            <person name="de Groot N.N."/>
        </authorList>
    </citation>
    <scope>NUCLEOTIDE SEQUENCE [LARGE SCALE GENOMIC DNA]</scope>
    <source>
        <strain evidence="4">P4-7,KCTC 19426,CECT 7604</strain>
    </source>
</reference>
<feature type="domain" description="FAD-dependent urate hydroxylase HpyO/Asp monooxygenase CreE-like FAD/NAD(P)-binding" evidence="2">
    <location>
        <begin position="3"/>
        <end position="181"/>
    </location>
</feature>
<dbReference type="Proteomes" id="UP000198741">
    <property type="component" value="Chromosome I"/>
</dbReference>
<gene>
    <name evidence="3" type="ORF">SAMN04515671_2386</name>
</gene>
<feature type="compositionally biased region" description="Low complexity" evidence="1">
    <location>
        <begin position="639"/>
        <end position="654"/>
    </location>
</feature>
<evidence type="ECO:0000313" key="3">
    <source>
        <dbReference type="EMBL" id="SDO92881.1"/>
    </source>
</evidence>
<evidence type="ECO:0000313" key="4">
    <source>
        <dbReference type="Proteomes" id="UP000198741"/>
    </source>
</evidence>
<accession>A0A1H0NJS9</accession>
<dbReference type="InterPro" id="IPR036188">
    <property type="entry name" value="FAD/NAD-bd_sf"/>
</dbReference>
<dbReference type="SUPFAM" id="SSF51905">
    <property type="entry name" value="FAD/NAD(P)-binding domain"/>
    <property type="match status" value="1"/>
</dbReference>
<dbReference type="InterPro" id="IPR052189">
    <property type="entry name" value="L-asp_N-monooxygenase_NS-form"/>
</dbReference>
<dbReference type="Pfam" id="PF13454">
    <property type="entry name" value="NAD_binding_9"/>
    <property type="match status" value="1"/>
</dbReference>
<evidence type="ECO:0000259" key="2">
    <source>
        <dbReference type="Pfam" id="PF13454"/>
    </source>
</evidence>
<dbReference type="PANTHER" id="PTHR40254:SF1">
    <property type="entry name" value="BLR0577 PROTEIN"/>
    <property type="match status" value="1"/>
</dbReference>
<protein>
    <submittedName>
        <fullName evidence="3">FAD-NAD(P)-binding</fullName>
    </submittedName>
</protein>
<organism evidence="3 4">
    <name type="scientific">Nakamurella panacisegetis</name>
    <dbReference type="NCBI Taxonomy" id="1090615"/>
    <lineage>
        <taxon>Bacteria</taxon>
        <taxon>Bacillati</taxon>
        <taxon>Actinomycetota</taxon>
        <taxon>Actinomycetes</taxon>
        <taxon>Nakamurellales</taxon>
        <taxon>Nakamurellaceae</taxon>
        <taxon>Nakamurella</taxon>
    </lineage>
</organism>
<proteinExistence type="predicted"/>
<dbReference type="EMBL" id="LT629710">
    <property type="protein sequence ID" value="SDO92881.1"/>
    <property type="molecule type" value="Genomic_DNA"/>
</dbReference>
<dbReference type="InterPro" id="IPR038732">
    <property type="entry name" value="HpyO/CreE_NAD-binding"/>
</dbReference>
<dbReference type="AlphaFoldDB" id="A0A1H0NJS9"/>
<name>A0A1H0NJS9_9ACTN</name>
<sequence>MLVFVGGGPRTVSLLERLAANAGSLLPASGLDIHIVDPFPVGGGRIWRRSQSPLLWMNSVAKDVTMFTDESVECEGPIVPGPPLDEWVAGPGGAILGDAGLGEVADTFTANDFASREMASLYLSWTFDRVVASFPDSVNVTTHRQRAVIVEDVATDDATQRVQLEDGRELVADLVVLAQGYLDRRPTAEETALTVAAEAGGLAYLPPGYTADIDLAGLRPGQSVLVRGFGLAFVDLMVLVFQGRGGEFVERGDGTLDYRAGGAEPVLYVGSRRGVPYHAKLGYRLESSMPIPPTYFTPAAVAALAEDGTASFATEIWPLIVKELTAAHYRRLFAAHADRTIGSWARFESELGRLDASGPEFAAIVTHAVPDPADRFDMDLIDRPLRGRTFHDRDDLSAALVDYVQGDLARRTDPRQSADHAVFNALLTVYFVLAGAVVAGRISAPDRVRYLEGEFHGLFSFLASGPPPRRLAELLALHRAGLVQFAGPDLSVTVRDGRFVGTSPAVPGEIVADALVDARLPKPDVRAASDPVISALLADGELAVEDLRADDGTDLGGGQLLADAGCHAVRADRTVHPSRFLLGPSVSGSAGSAGFARPGFNGAGFRQNDAVAREILQLAAAASRPHVSGSIRLPEPGRSARPAPARPANRTPSSHPNPHPSRIEISHAR</sequence>
<dbReference type="PANTHER" id="PTHR40254">
    <property type="entry name" value="BLR0577 PROTEIN"/>
    <property type="match status" value="1"/>
</dbReference>
<feature type="region of interest" description="Disordered" evidence="1">
    <location>
        <begin position="625"/>
        <end position="669"/>
    </location>
</feature>
<evidence type="ECO:0000256" key="1">
    <source>
        <dbReference type="SAM" id="MobiDB-lite"/>
    </source>
</evidence>
<keyword evidence="4" id="KW-1185">Reference proteome</keyword>